<dbReference type="AlphaFoldDB" id="A0AAV1ZPU0"/>
<name>A0AAV1ZPU0_9ARAC</name>
<dbReference type="GO" id="GO:0045296">
    <property type="term" value="F:cadherin binding"/>
    <property type="evidence" value="ECO:0007669"/>
    <property type="project" value="InterPro"/>
</dbReference>
<keyword evidence="4" id="KW-0130">Cell adhesion</keyword>
<dbReference type="PANTHER" id="PTHR45976">
    <property type="entry name" value="ARMADILLO SEGMENT POLARITY PROTEIN"/>
    <property type="match status" value="1"/>
</dbReference>
<evidence type="ECO:0000313" key="7">
    <source>
        <dbReference type="Proteomes" id="UP001497382"/>
    </source>
</evidence>
<feature type="repeat" description="ARM" evidence="5">
    <location>
        <begin position="110"/>
        <end position="148"/>
    </location>
</feature>
<dbReference type="PROSITE" id="PS50176">
    <property type="entry name" value="ARM_REPEAT"/>
    <property type="match status" value="3"/>
</dbReference>
<evidence type="ECO:0000256" key="5">
    <source>
        <dbReference type="PROSITE-ProRule" id="PRU00259"/>
    </source>
</evidence>
<dbReference type="InterPro" id="IPR016024">
    <property type="entry name" value="ARM-type_fold"/>
</dbReference>
<feature type="repeat" description="ARM" evidence="5">
    <location>
        <begin position="319"/>
        <end position="357"/>
    </location>
</feature>
<keyword evidence="7" id="KW-1185">Reference proteome</keyword>
<feature type="repeat" description="ARM" evidence="5">
    <location>
        <begin position="277"/>
        <end position="315"/>
    </location>
</feature>
<sequence>AQAVKIVIFNCLNDQEYVDVPSENTTALVKLLKVSSHNIVSMAMKMDHHSIHCYAEKGIQGMELNTPAIAVVLVDILRYEGDLKTTKHASKWLQCLSRNPAVLLRIYQSNGIPVLVKLLSIPEESVSFYAVKTLQNLLLYQEGSKAAVCKVNGLQKMVILLKNNNDKFLSVVIDCLRILAFQNQKNKLLIFSCNGPAELIRIMKAYSFNTLLCSTLRVLRSLSFCSSNKLAIIAADGVQILARHLNNPRQKLFVDCLFILRNLSDEVAKQGYTEVASILPILIQHLGSSDENIVCCTAGILYNFTCNNPYNKVIVYQEKGIHALLNVILKAGNDEEIIEPAIGSLRNLTHKHPEAEAARNDVRLLSRLEMIVKFLKPSSSWSLIEAVIGLLRNLILCPNNHEPLIALGTVYILKDMLRLVYQDILRNREIFSHDETQPNVIEGIKMEYIVEDILIIFLELAPNVKVGAILKEPAILNTFHQISNKETEKLRNIISGIFAQIFFDTNSTLAVESVGDIPLLHSSFCSNTGGVANSMGVELPHQHEFSSTISDKITQKDDCVPSHEVLQNVFPSVISESNNEESQSFFCYSSVSRHASNQCLDLQPEQNSGIQDSKDVDIPQDLNIVSTFKSSTSEFALPFLARGGRFSILVQLWYFKLLIRGLHLLLGI</sequence>
<organism evidence="6 7">
    <name type="scientific">Larinioides sclopetarius</name>
    <dbReference type="NCBI Taxonomy" id="280406"/>
    <lineage>
        <taxon>Eukaryota</taxon>
        <taxon>Metazoa</taxon>
        <taxon>Ecdysozoa</taxon>
        <taxon>Arthropoda</taxon>
        <taxon>Chelicerata</taxon>
        <taxon>Arachnida</taxon>
        <taxon>Araneae</taxon>
        <taxon>Araneomorphae</taxon>
        <taxon>Entelegynae</taxon>
        <taxon>Araneoidea</taxon>
        <taxon>Araneidae</taxon>
        <taxon>Larinioides</taxon>
    </lineage>
</organism>
<evidence type="ECO:0000313" key="6">
    <source>
        <dbReference type="EMBL" id="CAL1273261.1"/>
    </source>
</evidence>
<evidence type="ECO:0000256" key="2">
    <source>
        <dbReference type="ARBA" id="ARBA00022289"/>
    </source>
</evidence>
<gene>
    <name evidence="6" type="ORF">LARSCL_LOCUS6797</name>
</gene>
<dbReference type="Gene3D" id="1.25.10.10">
    <property type="entry name" value="Leucine-rich Repeat Variant"/>
    <property type="match status" value="1"/>
</dbReference>
<keyword evidence="3" id="KW-0879">Wnt signaling pathway</keyword>
<dbReference type="InterPro" id="IPR013284">
    <property type="entry name" value="Beta-catenin"/>
</dbReference>
<dbReference type="SMART" id="SM00185">
    <property type="entry name" value="ARM"/>
    <property type="match status" value="7"/>
</dbReference>
<reference evidence="6 7" key="1">
    <citation type="submission" date="2024-04" db="EMBL/GenBank/DDBJ databases">
        <authorList>
            <person name="Rising A."/>
            <person name="Reimegard J."/>
            <person name="Sonavane S."/>
            <person name="Akerstrom W."/>
            <person name="Nylinder S."/>
            <person name="Hedman E."/>
            <person name="Kallberg Y."/>
        </authorList>
    </citation>
    <scope>NUCLEOTIDE SEQUENCE [LARGE SCALE GENOMIC DNA]</scope>
</reference>
<dbReference type="InterPro" id="IPR000225">
    <property type="entry name" value="Armadillo"/>
</dbReference>
<dbReference type="GO" id="GO:0005886">
    <property type="term" value="C:plasma membrane"/>
    <property type="evidence" value="ECO:0007669"/>
    <property type="project" value="UniProtKB-SubCell"/>
</dbReference>
<accession>A0AAV1ZPU0</accession>
<evidence type="ECO:0000256" key="3">
    <source>
        <dbReference type="ARBA" id="ARBA00022687"/>
    </source>
</evidence>
<dbReference type="Pfam" id="PF00514">
    <property type="entry name" value="Arm"/>
    <property type="match status" value="1"/>
</dbReference>
<evidence type="ECO:0000256" key="1">
    <source>
        <dbReference type="ARBA" id="ARBA00004413"/>
    </source>
</evidence>
<dbReference type="EMBL" id="CAXIEN010000066">
    <property type="protein sequence ID" value="CAL1273261.1"/>
    <property type="molecule type" value="Genomic_DNA"/>
</dbReference>
<comment type="subcellular location">
    <subcellularLocation>
        <location evidence="1">Cell membrane</location>
        <topology evidence="1">Peripheral membrane protein</topology>
        <orientation evidence="1">Cytoplasmic side</orientation>
    </subcellularLocation>
</comment>
<proteinExistence type="predicted"/>
<feature type="non-terminal residue" evidence="6">
    <location>
        <position position="1"/>
    </location>
</feature>
<comment type="caution">
    <text evidence="6">The sequence shown here is derived from an EMBL/GenBank/DDBJ whole genome shotgun (WGS) entry which is preliminary data.</text>
</comment>
<dbReference type="SUPFAM" id="SSF48371">
    <property type="entry name" value="ARM repeat"/>
    <property type="match status" value="1"/>
</dbReference>
<protein>
    <recommendedName>
        <fullName evidence="2">Armadillo segment polarity protein</fullName>
    </recommendedName>
</protein>
<dbReference type="GO" id="GO:0007155">
    <property type="term" value="P:cell adhesion"/>
    <property type="evidence" value="ECO:0007669"/>
    <property type="project" value="InterPro"/>
</dbReference>
<evidence type="ECO:0000256" key="4">
    <source>
        <dbReference type="ARBA" id="ARBA00022889"/>
    </source>
</evidence>
<dbReference type="GO" id="GO:0016055">
    <property type="term" value="P:Wnt signaling pathway"/>
    <property type="evidence" value="ECO:0007669"/>
    <property type="project" value="UniProtKB-KW"/>
</dbReference>
<dbReference type="PRINTS" id="PR01869">
    <property type="entry name" value="BCATNINFAMLY"/>
</dbReference>
<dbReference type="Proteomes" id="UP001497382">
    <property type="component" value="Unassembled WGS sequence"/>
</dbReference>
<dbReference type="InterPro" id="IPR011989">
    <property type="entry name" value="ARM-like"/>
</dbReference>